<dbReference type="Proteomes" id="UP000591131">
    <property type="component" value="Unassembled WGS sequence"/>
</dbReference>
<feature type="transmembrane region" description="Helical" evidence="1">
    <location>
        <begin position="81"/>
        <end position="100"/>
    </location>
</feature>
<feature type="transmembrane region" description="Helical" evidence="1">
    <location>
        <begin position="322"/>
        <end position="342"/>
    </location>
</feature>
<proteinExistence type="predicted"/>
<keyword evidence="1" id="KW-0812">Transmembrane</keyword>
<gene>
    <name evidence="2" type="ORF">FOL47_002592</name>
</gene>
<comment type="caution">
    <text evidence="2">The sequence shown here is derived from an EMBL/GenBank/DDBJ whole genome shotgun (WGS) entry which is preliminary data.</text>
</comment>
<organism evidence="2 3">
    <name type="scientific">Perkinsus chesapeaki</name>
    <name type="common">Clam parasite</name>
    <name type="synonym">Perkinsus andrewsi</name>
    <dbReference type="NCBI Taxonomy" id="330153"/>
    <lineage>
        <taxon>Eukaryota</taxon>
        <taxon>Sar</taxon>
        <taxon>Alveolata</taxon>
        <taxon>Perkinsozoa</taxon>
        <taxon>Perkinsea</taxon>
        <taxon>Perkinsida</taxon>
        <taxon>Perkinsidae</taxon>
        <taxon>Perkinsus</taxon>
    </lineage>
</organism>
<name>A0A7J6MDY6_PERCH</name>
<dbReference type="AlphaFoldDB" id="A0A7J6MDY6"/>
<reference evidence="2 3" key="1">
    <citation type="submission" date="2020-04" db="EMBL/GenBank/DDBJ databases">
        <title>Perkinsus chesapeaki whole genome sequence.</title>
        <authorList>
            <person name="Bogema D.R."/>
        </authorList>
    </citation>
    <scope>NUCLEOTIDE SEQUENCE [LARGE SCALE GENOMIC DNA]</scope>
    <source>
        <strain evidence="2">ATCC PRA-425</strain>
    </source>
</reference>
<sequence>MDIRHGHSVLFWSSIIALWLIQPVSVFLAYLHYIAFNYDIKEENELDLYASQGASFTFYGIGLNPRIVKLDPWLVNRPWYAVWYLILATIVSIYALYLLLPLRLRSILGRGVNHKIAVWMHEVFHFDKIHAGGKVVLKIIDHDSSGFWGKLYKAERFQLFLQVLLLIEYGGFSLLPPREVEPSTPLVFFVQSCLLGSTVLCHTLGYYFSHALFSLGADCIINVLFVVSKLIWAYEVYDITSDPLACSFSLSDPSVLSVLTSTQNILVASARAGYVYTFLIKERRGSYAVAPEPVDVNSANRSNEEVLSSFPQPTRKRRLRQALRLAVVSCVFFLVGIIWFAVIDKCSASDTCAAPSRTPFSEKSCGCKTLHVGNCSLPVEEMFAEKWVEHVWIISADVNDPYCYQFNDTHLEYLYKHHGDHMKSIGMDSTAVTQWEYLSAMPRLAFAQADYTNLQNIPDTLMRRSSMVELNVHGGQGTGNYPYDTMRLIAIMGKRMAVISLSVTAACTLSGCTFYSTWGGFTEHICRRVDCLTMHYDQQPMGPDENIATLSRPDGVGPLLEDYLDYSYLQIQTDRETESAPVEIHVFVPYDCYLYGQCARSRQLSDFTRTTGVSRKMPWVHG</sequence>
<evidence type="ECO:0000313" key="3">
    <source>
        <dbReference type="Proteomes" id="UP000591131"/>
    </source>
</evidence>
<keyword evidence="3" id="KW-1185">Reference proteome</keyword>
<evidence type="ECO:0000313" key="2">
    <source>
        <dbReference type="EMBL" id="KAF4669370.1"/>
    </source>
</evidence>
<feature type="transmembrane region" description="Helical" evidence="1">
    <location>
        <begin position="157"/>
        <end position="175"/>
    </location>
</feature>
<dbReference type="EMBL" id="JAAPAO010000172">
    <property type="protein sequence ID" value="KAF4669370.1"/>
    <property type="molecule type" value="Genomic_DNA"/>
</dbReference>
<feature type="transmembrane region" description="Helical" evidence="1">
    <location>
        <begin position="187"/>
        <end position="208"/>
    </location>
</feature>
<protein>
    <submittedName>
        <fullName evidence="2">Uncharacterized protein</fullName>
    </submittedName>
</protein>
<feature type="transmembrane region" description="Helical" evidence="1">
    <location>
        <begin position="9"/>
        <end position="33"/>
    </location>
</feature>
<evidence type="ECO:0000256" key="1">
    <source>
        <dbReference type="SAM" id="Phobius"/>
    </source>
</evidence>
<accession>A0A7J6MDY6</accession>
<keyword evidence="1" id="KW-0472">Membrane</keyword>
<keyword evidence="1" id="KW-1133">Transmembrane helix</keyword>